<evidence type="ECO:0000313" key="2">
    <source>
        <dbReference type="Proteomes" id="UP000663671"/>
    </source>
</evidence>
<protein>
    <submittedName>
        <fullName evidence="1">Uncharacterized protein</fullName>
    </submittedName>
</protein>
<sequence length="233" mass="26037">MWKLRSRLGFFLIVKKAVPSLDIIVSNSIDPVAAKAKLCSSSMGSLSNEKPLTVTFSQLGLDPAVKLEVRNSVWWTMYSFLGGPSFVSSGEFLVTYNYAVRRKRRSTKCFVSKLMRNREELSVYTISELLSLSAPLLTEKYITSFHTHWRACNTNTLITTSGYKPPHKLTVGDLCAGLRPMGFTKGVVRLATNPNRPLLQLLVLEYRVRINEGLNTHATNGLAPGLLEEHCSR</sequence>
<organism evidence="1 2">
    <name type="scientific">Ajellomyces capsulatus</name>
    <name type="common">Darling's disease fungus</name>
    <name type="synonym">Histoplasma capsulatum</name>
    <dbReference type="NCBI Taxonomy" id="5037"/>
    <lineage>
        <taxon>Eukaryota</taxon>
        <taxon>Fungi</taxon>
        <taxon>Dikarya</taxon>
        <taxon>Ascomycota</taxon>
        <taxon>Pezizomycotina</taxon>
        <taxon>Eurotiomycetes</taxon>
        <taxon>Eurotiomycetidae</taxon>
        <taxon>Onygenales</taxon>
        <taxon>Ajellomycetaceae</taxon>
        <taxon>Histoplasma</taxon>
    </lineage>
</organism>
<dbReference type="Proteomes" id="UP000663671">
    <property type="component" value="Chromosome 2"/>
</dbReference>
<gene>
    <name evidence="1" type="ORF">I7I51_08598</name>
</gene>
<dbReference type="EMBL" id="CP069109">
    <property type="protein sequence ID" value="QSS59166.1"/>
    <property type="molecule type" value="Genomic_DNA"/>
</dbReference>
<dbReference type="OrthoDB" id="2156052at2759"/>
<accession>A0A8A1LYB4</accession>
<dbReference type="VEuPathDB" id="FungiDB:I7I51_08598"/>
<reference evidence="1" key="1">
    <citation type="submission" date="2021-01" db="EMBL/GenBank/DDBJ databases">
        <title>Chromosome-level genome assembly of a human fungal pathogen reveals clustering of transcriptionally co-regulated genes.</title>
        <authorList>
            <person name="Voorhies M."/>
            <person name="Cohen S."/>
            <person name="Shea T.P."/>
            <person name="Petrus S."/>
            <person name="Munoz J.F."/>
            <person name="Poplawski S."/>
            <person name="Goldman W.E."/>
            <person name="Michael T."/>
            <person name="Cuomo C.A."/>
            <person name="Sil A."/>
            <person name="Beyhan S."/>
        </authorList>
    </citation>
    <scope>NUCLEOTIDE SEQUENCE</scope>
    <source>
        <strain evidence="1">WU24</strain>
    </source>
</reference>
<dbReference type="AlphaFoldDB" id="A0A8A1LYB4"/>
<name>A0A8A1LYB4_AJECA</name>
<proteinExistence type="predicted"/>
<evidence type="ECO:0000313" key="1">
    <source>
        <dbReference type="EMBL" id="QSS59166.1"/>
    </source>
</evidence>